<dbReference type="AlphaFoldDB" id="A0AAV2CRI1"/>
<evidence type="ECO:0000313" key="2">
    <source>
        <dbReference type="Proteomes" id="UP001497516"/>
    </source>
</evidence>
<protein>
    <submittedName>
        <fullName evidence="1">Uncharacterized protein</fullName>
    </submittedName>
</protein>
<dbReference type="Proteomes" id="UP001497516">
    <property type="component" value="Chromosome 10"/>
</dbReference>
<organism evidence="1 2">
    <name type="scientific">Linum trigynum</name>
    <dbReference type="NCBI Taxonomy" id="586398"/>
    <lineage>
        <taxon>Eukaryota</taxon>
        <taxon>Viridiplantae</taxon>
        <taxon>Streptophyta</taxon>
        <taxon>Embryophyta</taxon>
        <taxon>Tracheophyta</taxon>
        <taxon>Spermatophyta</taxon>
        <taxon>Magnoliopsida</taxon>
        <taxon>eudicotyledons</taxon>
        <taxon>Gunneridae</taxon>
        <taxon>Pentapetalae</taxon>
        <taxon>rosids</taxon>
        <taxon>fabids</taxon>
        <taxon>Malpighiales</taxon>
        <taxon>Linaceae</taxon>
        <taxon>Linum</taxon>
    </lineage>
</organism>
<accession>A0AAV2CRI1</accession>
<gene>
    <name evidence="1" type="ORF">LTRI10_LOCUS6531</name>
</gene>
<keyword evidence="2" id="KW-1185">Reference proteome</keyword>
<sequence length="127" mass="13442">MEARPAGLGVSSCKGTVVGAPSVYSLPGKAHAGPRDLAHFTFRTCHVRPQMWTSTWKGGGRSAMSITMVKRKSLSLRVAFSSVVCHIISLQTTTAYAADTSDPCTPALSPSTGADVHVVFLPFKFTS</sequence>
<dbReference type="EMBL" id="OZ034814">
    <property type="protein sequence ID" value="CAL1359013.1"/>
    <property type="molecule type" value="Genomic_DNA"/>
</dbReference>
<evidence type="ECO:0000313" key="1">
    <source>
        <dbReference type="EMBL" id="CAL1359013.1"/>
    </source>
</evidence>
<proteinExistence type="predicted"/>
<name>A0AAV2CRI1_9ROSI</name>
<reference evidence="1 2" key="1">
    <citation type="submission" date="2024-04" db="EMBL/GenBank/DDBJ databases">
        <authorList>
            <person name="Fracassetti M."/>
        </authorList>
    </citation>
    <scope>NUCLEOTIDE SEQUENCE [LARGE SCALE GENOMIC DNA]</scope>
</reference>